<protein>
    <submittedName>
        <fullName evidence="2">Osmotin, thaumatin-like protein</fullName>
    </submittedName>
</protein>
<dbReference type="InterPro" id="IPR037176">
    <property type="entry name" value="Osmotin/thaumatin-like_sf"/>
</dbReference>
<dbReference type="AlphaFoldDB" id="A0AAN6MNX0"/>
<dbReference type="PANTHER" id="PTHR31048">
    <property type="entry name" value="OS03G0233200 PROTEIN"/>
    <property type="match status" value="1"/>
</dbReference>
<feature type="compositionally biased region" description="Polar residues" evidence="1">
    <location>
        <begin position="52"/>
        <end position="72"/>
    </location>
</feature>
<feature type="compositionally biased region" description="Low complexity" evidence="1">
    <location>
        <begin position="73"/>
        <end position="129"/>
    </location>
</feature>
<gene>
    <name evidence="2" type="ORF">C8A05DRAFT_14364</name>
</gene>
<reference evidence="2" key="2">
    <citation type="submission" date="2023-05" db="EMBL/GenBank/DDBJ databases">
        <authorList>
            <consortium name="Lawrence Berkeley National Laboratory"/>
            <person name="Steindorff A."/>
            <person name="Hensen N."/>
            <person name="Bonometti L."/>
            <person name="Westerberg I."/>
            <person name="Brannstrom I.O."/>
            <person name="Guillou S."/>
            <person name="Cros-Aarteil S."/>
            <person name="Calhoun S."/>
            <person name="Haridas S."/>
            <person name="Kuo A."/>
            <person name="Mondo S."/>
            <person name="Pangilinan J."/>
            <person name="Riley R."/>
            <person name="Labutti K."/>
            <person name="Andreopoulos B."/>
            <person name="Lipzen A."/>
            <person name="Chen C."/>
            <person name="Yanf M."/>
            <person name="Daum C."/>
            <person name="Ng V."/>
            <person name="Clum A."/>
            <person name="Ohm R."/>
            <person name="Martin F."/>
            <person name="Silar P."/>
            <person name="Natvig D."/>
            <person name="Lalanne C."/>
            <person name="Gautier V."/>
            <person name="Ament-Velasquez S.L."/>
            <person name="Kruys A."/>
            <person name="Hutchinson M.I."/>
            <person name="Powell A.J."/>
            <person name="Barry K."/>
            <person name="Miller A.N."/>
            <person name="Grigoriev I.V."/>
            <person name="Debuchy R."/>
            <person name="Gladieux P."/>
            <person name="Thoren M.H."/>
            <person name="Johannesson H."/>
        </authorList>
    </citation>
    <scope>NUCLEOTIDE SEQUENCE</scope>
    <source>
        <strain evidence="2">CBS 103.79</strain>
    </source>
</reference>
<dbReference type="SUPFAM" id="SSF49870">
    <property type="entry name" value="Osmotin, thaumatin-like protein"/>
    <property type="match status" value="1"/>
</dbReference>
<dbReference type="InterPro" id="IPR001938">
    <property type="entry name" value="Thaumatin"/>
</dbReference>
<evidence type="ECO:0000256" key="1">
    <source>
        <dbReference type="SAM" id="MobiDB-lite"/>
    </source>
</evidence>
<feature type="compositionally biased region" description="Pro residues" evidence="1">
    <location>
        <begin position="330"/>
        <end position="345"/>
    </location>
</feature>
<feature type="region of interest" description="Disordered" evidence="1">
    <location>
        <begin position="465"/>
        <end position="488"/>
    </location>
</feature>
<dbReference type="Gene3D" id="2.60.110.10">
    <property type="entry name" value="Thaumatin"/>
    <property type="match status" value="1"/>
</dbReference>
<proteinExistence type="predicted"/>
<evidence type="ECO:0000313" key="3">
    <source>
        <dbReference type="Proteomes" id="UP001303889"/>
    </source>
</evidence>
<name>A0AAN6MNX0_9PEZI</name>
<sequence length="511" mass="52379">MASGRLNPWGRGRKHLGSLTQGVVFCLYLLSQRAHALQFVISNRTPCNITASNSTSPPFSLTTGGATTSPWNTTTGSATATSLDSTTTLQSATKNSTTTLPSTTTDSTTILPPTTTTVGTTASATATVPATPPDNRTPIQLIVANSCAETIWPGVVTQSGIAPAAGGFELAPGASQTMFVSADWAGRIWGRTNCSFNADGSGPSMEDGVDGLGAACMTGDCLGKLNCQFTGQVPTTLAEFTLSGGASNTQTFYDISLVDGYNLPLAIIHHAPPNTPSTTNMTNPACIASPNYLPPLTATDPSLSTTPFEQTQTPAALSTWCPPSLRKPFPHPPSPNVTTVPPHPHQQPHQTAPHDTSPGDWALGFQPCLSSCSATGSPADCCTGRFGSPEACRPGAYSAAAKRVCPDAYSYAFDDGESTFVVAGGAGGPGAAGGGVGGGGNGVGWEVRFCPKGWRSTEILEVEEREGVNKGGRKARKGGEGEGMRGQAGRVEGGVSWMGVVVAAAVVGLVW</sequence>
<evidence type="ECO:0000313" key="2">
    <source>
        <dbReference type="EMBL" id="KAK3903689.1"/>
    </source>
</evidence>
<dbReference type="EMBL" id="MU855434">
    <property type="protein sequence ID" value="KAK3903689.1"/>
    <property type="molecule type" value="Genomic_DNA"/>
</dbReference>
<reference evidence="2" key="1">
    <citation type="journal article" date="2023" name="Mol. Phylogenet. Evol.">
        <title>Genome-scale phylogeny and comparative genomics of the fungal order Sordariales.</title>
        <authorList>
            <person name="Hensen N."/>
            <person name="Bonometti L."/>
            <person name="Westerberg I."/>
            <person name="Brannstrom I.O."/>
            <person name="Guillou S."/>
            <person name="Cros-Aarteil S."/>
            <person name="Calhoun S."/>
            <person name="Haridas S."/>
            <person name="Kuo A."/>
            <person name="Mondo S."/>
            <person name="Pangilinan J."/>
            <person name="Riley R."/>
            <person name="LaButti K."/>
            <person name="Andreopoulos B."/>
            <person name="Lipzen A."/>
            <person name="Chen C."/>
            <person name="Yan M."/>
            <person name="Daum C."/>
            <person name="Ng V."/>
            <person name="Clum A."/>
            <person name="Steindorff A."/>
            <person name="Ohm R.A."/>
            <person name="Martin F."/>
            <person name="Silar P."/>
            <person name="Natvig D.O."/>
            <person name="Lalanne C."/>
            <person name="Gautier V."/>
            <person name="Ament-Velasquez S.L."/>
            <person name="Kruys A."/>
            <person name="Hutchinson M.I."/>
            <person name="Powell A.J."/>
            <person name="Barry K."/>
            <person name="Miller A.N."/>
            <person name="Grigoriev I.V."/>
            <person name="Debuchy R."/>
            <person name="Gladieux P."/>
            <person name="Hiltunen Thoren M."/>
            <person name="Johannesson H."/>
        </authorList>
    </citation>
    <scope>NUCLEOTIDE SEQUENCE</scope>
    <source>
        <strain evidence="2">CBS 103.79</strain>
    </source>
</reference>
<organism evidence="2 3">
    <name type="scientific">Staphylotrichum tortipilum</name>
    <dbReference type="NCBI Taxonomy" id="2831512"/>
    <lineage>
        <taxon>Eukaryota</taxon>
        <taxon>Fungi</taxon>
        <taxon>Dikarya</taxon>
        <taxon>Ascomycota</taxon>
        <taxon>Pezizomycotina</taxon>
        <taxon>Sordariomycetes</taxon>
        <taxon>Sordariomycetidae</taxon>
        <taxon>Sordariales</taxon>
        <taxon>Chaetomiaceae</taxon>
        <taxon>Staphylotrichum</taxon>
    </lineage>
</organism>
<feature type="region of interest" description="Disordered" evidence="1">
    <location>
        <begin position="52"/>
        <end position="133"/>
    </location>
</feature>
<dbReference type="Proteomes" id="UP001303889">
    <property type="component" value="Unassembled WGS sequence"/>
</dbReference>
<dbReference type="PRINTS" id="PR00347">
    <property type="entry name" value="THAUMATIN"/>
</dbReference>
<feature type="region of interest" description="Disordered" evidence="1">
    <location>
        <begin position="328"/>
        <end position="357"/>
    </location>
</feature>
<accession>A0AAN6MNX0</accession>
<dbReference type="PROSITE" id="PS51367">
    <property type="entry name" value="THAUMATIN_2"/>
    <property type="match status" value="1"/>
</dbReference>
<dbReference type="SMART" id="SM00205">
    <property type="entry name" value="THN"/>
    <property type="match status" value="1"/>
</dbReference>
<comment type="caution">
    <text evidence="2">The sequence shown here is derived from an EMBL/GenBank/DDBJ whole genome shotgun (WGS) entry which is preliminary data.</text>
</comment>
<dbReference type="Pfam" id="PF00314">
    <property type="entry name" value="Thaumatin"/>
    <property type="match status" value="1"/>
</dbReference>
<keyword evidence="3" id="KW-1185">Reference proteome</keyword>